<sequence>METFLCDGYDPRRANRCGSLHTQVFEREREANRDKRSSQDVETLGKGDDMIYKAEFGGRVYEVEVEEVGVNLFQVKINGKTVLLEVKPKIEVRAEAVKREEKVERIERVERVEKIEGKVIKAPMNGMVTKILVKVGDEVKEGDTVAVIEAMKMENPIKANVSGKVVQIFVKAGDKVVKDAPLIRLG</sequence>
<dbReference type="PROSITE" id="PS00188">
    <property type="entry name" value="BIOTIN"/>
    <property type="match status" value="1"/>
</dbReference>
<name>A0A7J2THQ1_ARCFL</name>
<dbReference type="InterPro" id="IPR001882">
    <property type="entry name" value="Biotin_BS"/>
</dbReference>
<dbReference type="Pfam" id="PF00364">
    <property type="entry name" value="Biotin_lipoyl"/>
    <property type="match status" value="1"/>
</dbReference>
<comment type="cofactor">
    <cofactor evidence="1">
        <name>Co(2+)</name>
        <dbReference type="ChEBI" id="CHEBI:48828"/>
    </cofactor>
</comment>
<evidence type="ECO:0000259" key="3">
    <source>
        <dbReference type="PROSITE" id="PS50968"/>
    </source>
</evidence>
<dbReference type="EMBL" id="DSLA01000010">
    <property type="protein sequence ID" value="HEH34621.1"/>
    <property type="molecule type" value="Genomic_DNA"/>
</dbReference>
<dbReference type="PROSITE" id="PS50968">
    <property type="entry name" value="BIOTINYL_LIPOYL"/>
    <property type="match status" value="1"/>
</dbReference>
<dbReference type="InterPro" id="IPR000089">
    <property type="entry name" value="Biotin_lipoyl"/>
</dbReference>
<dbReference type="Gene3D" id="2.40.50.100">
    <property type="match status" value="1"/>
</dbReference>
<protein>
    <submittedName>
        <fullName evidence="4">DUF2118 domain-containing protein</fullName>
    </submittedName>
</protein>
<proteinExistence type="predicted"/>
<evidence type="ECO:0000313" key="4">
    <source>
        <dbReference type="EMBL" id="HEH34621.1"/>
    </source>
</evidence>
<feature type="domain" description="Lipoyl-binding" evidence="3">
    <location>
        <begin position="110"/>
        <end position="186"/>
    </location>
</feature>
<accession>A0A7J2THQ1</accession>
<reference evidence="4" key="1">
    <citation type="journal article" date="2020" name="mSystems">
        <title>Genome- and Community-Level Interaction Insights into Carbon Utilization and Element Cycling Functions of Hydrothermarchaeota in Hydrothermal Sediment.</title>
        <authorList>
            <person name="Zhou Z."/>
            <person name="Liu Y."/>
            <person name="Xu W."/>
            <person name="Pan J."/>
            <person name="Luo Z.H."/>
            <person name="Li M."/>
        </authorList>
    </citation>
    <scope>NUCLEOTIDE SEQUENCE [LARGE SCALE GENOMIC DNA]</scope>
    <source>
        <strain evidence="4">SpSt-26</strain>
    </source>
</reference>
<comment type="caution">
    <text evidence="4">The sequence shown here is derived from an EMBL/GenBank/DDBJ whole genome shotgun (WGS) entry which is preliminary data.</text>
</comment>
<dbReference type="FunFam" id="2.40.50.100:FF:000003">
    <property type="entry name" value="Acetyl-CoA carboxylase biotin carboxyl carrier protein"/>
    <property type="match status" value="1"/>
</dbReference>
<gene>
    <name evidence="4" type="ORF">ENP88_00385</name>
</gene>
<dbReference type="AlphaFoldDB" id="A0A7J2THQ1"/>
<organism evidence="4">
    <name type="scientific">Archaeoglobus fulgidus</name>
    <dbReference type="NCBI Taxonomy" id="2234"/>
    <lineage>
        <taxon>Archaea</taxon>
        <taxon>Methanobacteriati</taxon>
        <taxon>Methanobacteriota</taxon>
        <taxon>Archaeoglobi</taxon>
        <taxon>Archaeoglobales</taxon>
        <taxon>Archaeoglobaceae</taxon>
        <taxon>Archaeoglobus</taxon>
    </lineage>
</organism>
<evidence type="ECO:0000256" key="1">
    <source>
        <dbReference type="ARBA" id="ARBA00001941"/>
    </source>
</evidence>
<dbReference type="PANTHER" id="PTHR45266:SF3">
    <property type="entry name" value="OXALOACETATE DECARBOXYLASE ALPHA CHAIN"/>
    <property type="match status" value="1"/>
</dbReference>
<dbReference type="CDD" id="cd06850">
    <property type="entry name" value="biotinyl_domain"/>
    <property type="match status" value="1"/>
</dbReference>
<dbReference type="SUPFAM" id="SSF51230">
    <property type="entry name" value="Single hybrid motif"/>
    <property type="match status" value="1"/>
</dbReference>
<keyword evidence="2" id="KW-0092">Biotin</keyword>
<evidence type="ECO:0000256" key="2">
    <source>
        <dbReference type="ARBA" id="ARBA00023267"/>
    </source>
</evidence>
<dbReference type="InterPro" id="IPR050709">
    <property type="entry name" value="Biotin_Carboxyl_Carrier/Decarb"/>
</dbReference>
<dbReference type="InterPro" id="IPR011053">
    <property type="entry name" value="Single_hybrid_motif"/>
</dbReference>
<dbReference type="PANTHER" id="PTHR45266">
    <property type="entry name" value="OXALOACETATE DECARBOXYLASE ALPHA CHAIN"/>
    <property type="match status" value="1"/>
</dbReference>